<dbReference type="RefSeq" id="WP_073239143.1">
    <property type="nucleotide sequence ID" value="NZ_FQUQ01000011.1"/>
</dbReference>
<accession>A0A1M5PY79</accession>
<evidence type="ECO:0000313" key="2">
    <source>
        <dbReference type="Proteomes" id="UP000184287"/>
    </source>
</evidence>
<evidence type="ECO:0000313" key="1">
    <source>
        <dbReference type="EMBL" id="SHH06612.1"/>
    </source>
</evidence>
<dbReference type="STRING" id="288992.SAMN04488522_11123"/>
<name>A0A1M5PY79_9SPHI</name>
<dbReference type="EMBL" id="FQUQ01000011">
    <property type="protein sequence ID" value="SHH06612.1"/>
    <property type="molecule type" value="Genomic_DNA"/>
</dbReference>
<dbReference type="AlphaFoldDB" id="A0A1M5PY79"/>
<sequence>MKKELKDLKRALNEMPDDIKEALIAAEVFDLYQARPPYQQNDYLGWIGRAKLPETKKKRLQQMLTELKNGTVYMKMSWKSKEV</sequence>
<dbReference type="Proteomes" id="UP000184287">
    <property type="component" value="Unassembled WGS sequence"/>
</dbReference>
<keyword evidence="2" id="KW-1185">Reference proteome</keyword>
<dbReference type="Pfam" id="PF13376">
    <property type="entry name" value="OmdA"/>
    <property type="match status" value="1"/>
</dbReference>
<proteinExistence type="predicted"/>
<gene>
    <name evidence="1" type="ORF">SAMN04488522_11123</name>
</gene>
<organism evidence="1 2">
    <name type="scientific">Pedobacter caeni</name>
    <dbReference type="NCBI Taxonomy" id="288992"/>
    <lineage>
        <taxon>Bacteria</taxon>
        <taxon>Pseudomonadati</taxon>
        <taxon>Bacteroidota</taxon>
        <taxon>Sphingobacteriia</taxon>
        <taxon>Sphingobacteriales</taxon>
        <taxon>Sphingobacteriaceae</taxon>
        <taxon>Pedobacter</taxon>
    </lineage>
</organism>
<reference evidence="2" key="1">
    <citation type="submission" date="2016-11" db="EMBL/GenBank/DDBJ databases">
        <authorList>
            <person name="Varghese N."/>
            <person name="Submissions S."/>
        </authorList>
    </citation>
    <scope>NUCLEOTIDE SEQUENCE [LARGE SCALE GENOMIC DNA]</scope>
    <source>
        <strain evidence="2">DSM 16990</strain>
    </source>
</reference>
<protein>
    <submittedName>
        <fullName evidence="1">Bacteriocin-protection, YdeI or OmpD-Associated</fullName>
    </submittedName>
</protein>